<dbReference type="Proteomes" id="UP000783686">
    <property type="component" value="Unassembled WGS sequence"/>
</dbReference>
<name>A0A811LRS2_9BILA</name>
<evidence type="ECO:0000313" key="2">
    <source>
        <dbReference type="Proteomes" id="UP000614601"/>
    </source>
</evidence>
<reference evidence="1" key="1">
    <citation type="submission" date="2020-09" db="EMBL/GenBank/DDBJ databases">
        <authorList>
            <person name="Kikuchi T."/>
        </authorList>
    </citation>
    <scope>NUCLEOTIDE SEQUENCE</scope>
    <source>
        <strain evidence="1">SH1</strain>
    </source>
</reference>
<dbReference type="Proteomes" id="UP000614601">
    <property type="component" value="Unassembled WGS sequence"/>
</dbReference>
<dbReference type="EMBL" id="CAJFDH010000006">
    <property type="protein sequence ID" value="CAD5231135.1"/>
    <property type="molecule type" value="Genomic_DNA"/>
</dbReference>
<proteinExistence type="predicted"/>
<dbReference type="OrthoDB" id="10366294at2759"/>
<gene>
    <name evidence="1" type="ORF">BOKJ2_LOCUS14490</name>
</gene>
<evidence type="ECO:0000313" key="1">
    <source>
        <dbReference type="EMBL" id="CAD5231135.1"/>
    </source>
</evidence>
<protein>
    <submittedName>
        <fullName evidence="1">Uncharacterized protein</fullName>
    </submittedName>
</protein>
<dbReference type="EMBL" id="CAJFCW020000006">
    <property type="protein sequence ID" value="CAG9128459.1"/>
    <property type="molecule type" value="Genomic_DNA"/>
</dbReference>
<keyword evidence="2" id="KW-1185">Reference proteome</keyword>
<dbReference type="AlphaFoldDB" id="A0A811LRS2"/>
<organism evidence="1 2">
    <name type="scientific">Bursaphelenchus okinawaensis</name>
    <dbReference type="NCBI Taxonomy" id="465554"/>
    <lineage>
        <taxon>Eukaryota</taxon>
        <taxon>Metazoa</taxon>
        <taxon>Ecdysozoa</taxon>
        <taxon>Nematoda</taxon>
        <taxon>Chromadorea</taxon>
        <taxon>Rhabditida</taxon>
        <taxon>Tylenchina</taxon>
        <taxon>Tylenchomorpha</taxon>
        <taxon>Aphelenchoidea</taxon>
        <taxon>Aphelenchoididae</taxon>
        <taxon>Bursaphelenchus</taxon>
    </lineage>
</organism>
<comment type="caution">
    <text evidence="1">The sequence shown here is derived from an EMBL/GenBank/DDBJ whole genome shotgun (WGS) entry which is preliminary data.</text>
</comment>
<sequence>MRRAPKRVVRFDRVQRVRHFSDDGLEPEEYIMKGKRKRMRLLVPMPEGCYASPSTSKKFKLSSILRSSPPPEDEKTEVQKFVESVIDNMKEKFGDDWHCKDPEFSLRVSLCAEEVLSKNDGKFVNIQKIFEDEFDIEDIDEETVADEEFLALKQLHLSAQMGLAF</sequence>
<accession>A0A811LRS2</accession>